<sequence>MDNNSTITKLPHHIQQKLCNTRPPYRQGKRLTSVKVAL</sequence>
<gene>
    <name evidence="1" type="ORF">ACCB06338</name>
</gene>
<proteinExistence type="evidence at transcript level"/>
<name>V9IGY2_APICE</name>
<protein>
    <submittedName>
        <fullName evidence="1">Uncharacterized protein</fullName>
    </submittedName>
</protein>
<dbReference type="EMBL" id="JR045117">
    <property type="protein sequence ID" value="AEY59932.1"/>
    <property type="molecule type" value="mRNA"/>
</dbReference>
<accession>V9IGY2</accession>
<evidence type="ECO:0000313" key="1">
    <source>
        <dbReference type="EMBL" id="AEY59932.1"/>
    </source>
</evidence>
<organism evidence="1">
    <name type="scientific">Apis cerana</name>
    <name type="common">Indian honeybee</name>
    <dbReference type="NCBI Taxonomy" id="7461"/>
    <lineage>
        <taxon>Eukaryota</taxon>
        <taxon>Metazoa</taxon>
        <taxon>Ecdysozoa</taxon>
        <taxon>Arthropoda</taxon>
        <taxon>Hexapoda</taxon>
        <taxon>Insecta</taxon>
        <taxon>Pterygota</taxon>
        <taxon>Neoptera</taxon>
        <taxon>Endopterygota</taxon>
        <taxon>Hymenoptera</taxon>
        <taxon>Apocrita</taxon>
        <taxon>Aculeata</taxon>
        <taxon>Apoidea</taxon>
        <taxon>Anthophila</taxon>
        <taxon>Apidae</taxon>
        <taxon>Apis</taxon>
    </lineage>
</organism>
<dbReference type="AlphaFoldDB" id="V9IGY2"/>
<reference evidence="1" key="1">
    <citation type="submission" date="2011-11" db="EMBL/GenBank/DDBJ databases">
        <title>Decoding the brain transcriptome of the Eastern honeybee (Apis cerana) based on pyrosequencing.</title>
        <authorList>
            <person name="Sun L."/>
            <person name="Zheng H."/>
            <person name="Wang Y."/>
            <person name="Xie X."/>
            <person name="Zhu Y."/>
            <person name="Gu W."/>
            <person name="Wang S."/>
        </authorList>
    </citation>
    <scope>NUCLEOTIDE SEQUENCE</scope>
    <source>
        <tissue evidence="1">Brain</tissue>
    </source>
</reference>